<accession>A0A2A2KDM0</accession>
<evidence type="ECO:0008006" key="5">
    <source>
        <dbReference type="Google" id="ProtNLM"/>
    </source>
</evidence>
<dbReference type="Proteomes" id="UP000218231">
    <property type="component" value="Unassembled WGS sequence"/>
</dbReference>
<dbReference type="PANTHER" id="PTHR16284">
    <property type="entry name" value="PROTEIN CDV3 HOMOLOG"/>
    <property type="match status" value="1"/>
</dbReference>
<feature type="compositionally biased region" description="Basic and acidic residues" evidence="2">
    <location>
        <begin position="242"/>
        <end position="254"/>
    </location>
</feature>
<protein>
    <recommendedName>
        <fullName evidence="5">Protein CDV3 homolog</fullName>
    </recommendedName>
</protein>
<gene>
    <name evidence="3" type="ORF">WR25_22456</name>
</gene>
<sequence length="265" mass="29874">MADDLSAFFAKKKGKKKHVVNLQEVEQVLEGRTKRQEEYDREVEEVKRNYEESANGAEESEWIEYDNSNQGRLEGLKIKDMGVETEPVDEQMENEENKELRAEHARTWGNPGEQKPDAPHSSEQTVSDAQMASAYKPPHQRTTKYIPPSVRKESAQMLDVNSDMLFPSLADASKIEKTKKEETKAGGWVKAGAPAAENREADKKPAPWRPANTEKDRTSAINAVRTLTAQNSNPTAAPPAAREVEPEKPKEENKYVPPHLRKRGE</sequence>
<dbReference type="STRING" id="2018661.A0A2A2KDM0"/>
<dbReference type="Pfam" id="PF15359">
    <property type="entry name" value="CDV3"/>
    <property type="match status" value="1"/>
</dbReference>
<comment type="caution">
    <text evidence="3">The sequence shown here is derived from an EMBL/GenBank/DDBJ whole genome shotgun (WGS) entry which is preliminary data.</text>
</comment>
<keyword evidence="4" id="KW-1185">Reference proteome</keyword>
<dbReference type="EMBL" id="LIAE01008866">
    <property type="protein sequence ID" value="PAV72017.1"/>
    <property type="molecule type" value="Genomic_DNA"/>
</dbReference>
<feature type="region of interest" description="Disordered" evidence="2">
    <location>
        <begin position="35"/>
        <end position="71"/>
    </location>
</feature>
<proteinExistence type="inferred from homology"/>
<dbReference type="OrthoDB" id="5848645at2759"/>
<feature type="region of interest" description="Disordered" evidence="2">
    <location>
        <begin position="83"/>
        <end position="156"/>
    </location>
</feature>
<reference evidence="3 4" key="1">
    <citation type="journal article" date="2017" name="Curr. Biol.">
        <title>Genome architecture and evolution of a unichromosomal asexual nematode.</title>
        <authorList>
            <person name="Fradin H."/>
            <person name="Zegar C."/>
            <person name="Gutwein M."/>
            <person name="Lucas J."/>
            <person name="Kovtun M."/>
            <person name="Corcoran D."/>
            <person name="Baugh L.R."/>
            <person name="Kiontke K."/>
            <person name="Gunsalus K."/>
            <person name="Fitch D.H."/>
            <person name="Piano F."/>
        </authorList>
    </citation>
    <scope>NUCLEOTIDE SEQUENCE [LARGE SCALE GENOMIC DNA]</scope>
    <source>
        <strain evidence="3">PF1309</strain>
    </source>
</reference>
<dbReference type="AlphaFoldDB" id="A0A2A2KDM0"/>
<feature type="compositionally biased region" description="Basic and acidic residues" evidence="2">
    <location>
        <begin position="35"/>
        <end position="51"/>
    </location>
</feature>
<evidence type="ECO:0000256" key="1">
    <source>
        <dbReference type="ARBA" id="ARBA00006062"/>
    </source>
</evidence>
<feature type="region of interest" description="Disordered" evidence="2">
    <location>
        <begin position="176"/>
        <end position="265"/>
    </location>
</feature>
<name>A0A2A2KDM0_9BILA</name>
<feature type="compositionally biased region" description="Basic and acidic residues" evidence="2">
    <location>
        <begin position="95"/>
        <end position="106"/>
    </location>
</feature>
<evidence type="ECO:0000313" key="4">
    <source>
        <dbReference type="Proteomes" id="UP000218231"/>
    </source>
</evidence>
<evidence type="ECO:0000256" key="2">
    <source>
        <dbReference type="SAM" id="MobiDB-lite"/>
    </source>
</evidence>
<feature type="compositionally biased region" description="Polar residues" evidence="2">
    <location>
        <begin position="121"/>
        <end position="130"/>
    </location>
</feature>
<organism evidence="3 4">
    <name type="scientific">Diploscapter pachys</name>
    <dbReference type="NCBI Taxonomy" id="2018661"/>
    <lineage>
        <taxon>Eukaryota</taxon>
        <taxon>Metazoa</taxon>
        <taxon>Ecdysozoa</taxon>
        <taxon>Nematoda</taxon>
        <taxon>Chromadorea</taxon>
        <taxon>Rhabditida</taxon>
        <taxon>Rhabditina</taxon>
        <taxon>Rhabditomorpha</taxon>
        <taxon>Rhabditoidea</taxon>
        <taxon>Rhabditidae</taxon>
        <taxon>Diploscapter</taxon>
    </lineage>
</organism>
<evidence type="ECO:0000313" key="3">
    <source>
        <dbReference type="EMBL" id="PAV72017.1"/>
    </source>
</evidence>
<feature type="compositionally biased region" description="Polar residues" evidence="2">
    <location>
        <begin position="219"/>
        <end position="233"/>
    </location>
</feature>
<dbReference type="GO" id="GO:0005737">
    <property type="term" value="C:cytoplasm"/>
    <property type="evidence" value="ECO:0007669"/>
    <property type="project" value="TreeGrafter"/>
</dbReference>
<dbReference type="PANTHER" id="PTHR16284:SF13">
    <property type="entry name" value="PROTEIN CDV3 HOMOLOG"/>
    <property type="match status" value="1"/>
</dbReference>
<dbReference type="InterPro" id="IPR026806">
    <property type="entry name" value="CDV3"/>
</dbReference>
<comment type="similarity">
    <text evidence="1">Belongs to the CDV3 family.</text>
</comment>